<dbReference type="AlphaFoldDB" id="A0A5E4S6I5"/>
<dbReference type="PANTHER" id="PTHR43166:SF6">
    <property type="entry name" value="PHOSPHONATES IMPORT ATP-BINDING PROTEIN PHNC"/>
    <property type="match status" value="1"/>
</dbReference>
<evidence type="ECO:0000313" key="11">
    <source>
        <dbReference type="Proteomes" id="UP000384354"/>
    </source>
</evidence>
<feature type="domain" description="ABC transporter" evidence="9">
    <location>
        <begin position="5"/>
        <end position="253"/>
    </location>
</feature>
<organism evidence="10 11">
    <name type="scientific">Pandoraea cepalis</name>
    <dbReference type="NCBI Taxonomy" id="2508294"/>
    <lineage>
        <taxon>Bacteria</taxon>
        <taxon>Pseudomonadati</taxon>
        <taxon>Pseudomonadota</taxon>
        <taxon>Betaproteobacteria</taxon>
        <taxon>Burkholderiales</taxon>
        <taxon>Burkholderiaceae</taxon>
        <taxon>Pandoraea</taxon>
    </lineage>
</organism>
<dbReference type="EC" id="3.6.3.27" evidence="10"/>
<dbReference type="OrthoDB" id="9802264at2"/>
<dbReference type="PANTHER" id="PTHR43166">
    <property type="entry name" value="AMINO ACID IMPORT ATP-BINDING PROTEIN"/>
    <property type="match status" value="1"/>
</dbReference>
<evidence type="ECO:0000256" key="2">
    <source>
        <dbReference type="ARBA" id="ARBA00022475"/>
    </source>
</evidence>
<keyword evidence="3" id="KW-0997">Cell inner membrane</keyword>
<evidence type="ECO:0000256" key="4">
    <source>
        <dbReference type="ARBA" id="ARBA00022741"/>
    </source>
</evidence>
<dbReference type="InterPro" id="IPR003439">
    <property type="entry name" value="ABC_transporter-like_ATP-bd"/>
</dbReference>
<evidence type="ECO:0000256" key="8">
    <source>
        <dbReference type="SAM" id="MobiDB-lite"/>
    </source>
</evidence>
<evidence type="ECO:0000259" key="9">
    <source>
        <dbReference type="PROSITE" id="PS50893"/>
    </source>
</evidence>
<evidence type="ECO:0000256" key="3">
    <source>
        <dbReference type="ARBA" id="ARBA00022519"/>
    </source>
</evidence>
<dbReference type="RefSeq" id="WP_150562282.1">
    <property type="nucleotide sequence ID" value="NZ_CABPSL010000001.1"/>
</dbReference>
<protein>
    <submittedName>
        <fullName evidence="10">Phosphate-import ATP-binding protein PhnC</fullName>
        <ecNumber evidence="10">3.6.3.27</ecNumber>
    </submittedName>
</protein>
<name>A0A5E4S6I5_9BURK</name>
<dbReference type="PROSITE" id="PS50893">
    <property type="entry name" value="ABC_TRANSPORTER_2"/>
    <property type="match status" value="1"/>
</dbReference>
<proteinExistence type="predicted"/>
<accession>A0A5E4S6I5</accession>
<dbReference type="InterPro" id="IPR017871">
    <property type="entry name" value="ABC_transporter-like_CS"/>
</dbReference>
<feature type="compositionally biased region" description="Low complexity" evidence="8">
    <location>
        <begin position="279"/>
        <end position="293"/>
    </location>
</feature>
<evidence type="ECO:0000256" key="1">
    <source>
        <dbReference type="ARBA" id="ARBA00022448"/>
    </source>
</evidence>
<dbReference type="PROSITE" id="PS00211">
    <property type="entry name" value="ABC_TRANSPORTER_1"/>
    <property type="match status" value="1"/>
</dbReference>
<dbReference type="InterPro" id="IPR050086">
    <property type="entry name" value="MetN_ABC_transporter-like"/>
</dbReference>
<evidence type="ECO:0000256" key="6">
    <source>
        <dbReference type="ARBA" id="ARBA00022967"/>
    </source>
</evidence>
<dbReference type="GO" id="GO:0016020">
    <property type="term" value="C:membrane"/>
    <property type="evidence" value="ECO:0007669"/>
    <property type="project" value="InterPro"/>
</dbReference>
<reference evidence="10 11" key="1">
    <citation type="submission" date="2019-08" db="EMBL/GenBank/DDBJ databases">
        <authorList>
            <person name="Peeters C."/>
        </authorList>
    </citation>
    <scope>NUCLEOTIDE SEQUENCE [LARGE SCALE GENOMIC DNA]</scope>
    <source>
        <strain evidence="10 11">LMG 31106</strain>
    </source>
</reference>
<dbReference type="Gene3D" id="3.40.50.300">
    <property type="entry name" value="P-loop containing nucleotide triphosphate hydrolases"/>
    <property type="match status" value="1"/>
</dbReference>
<keyword evidence="6" id="KW-1278">Translocase</keyword>
<keyword evidence="4" id="KW-0547">Nucleotide-binding</keyword>
<keyword evidence="2" id="KW-1003">Cell membrane</keyword>
<dbReference type="InterPro" id="IPR027417">
    <property type="entry name" value="P-loop_NTPase"/>
</dbReference>
<dbReference type="InterPro" id="IPR003593">
    <property type="entry name" value="AAA+_ATPase"/>
</dbReference>
<feature type="region of interest" description="Disordered" evidence="8">
    <location>
        <begin position="267"/>
        <end position="293"/>
    </location>
</feature>
<dbReference type="GO" id="GO:0016887">
    <property type="term" value="F:ATP hydrolysis activity"/>
    <property type="evidence" value="ECO:0007669"/>
    <property type="project" value="InterPro"/>
</dbReference>
<gene>
    <name evidence="10" type="primary">phnC</name>
    <name evidence="10" type="ORF">PCE31106_00531</name>
</gene>
<evidence type="ECO:0000256" key="5">
    <source>
        <dbReference type="ARBA" id="ARBA00022840"/>
    </source>
</evidence>
<dbReference type="SUPFAM" id="SSF52540">
    <property type="entry name" value="P-loop containing nucleoside triphosphate hydrolases"/>
    <property type="match status" value="1"/>
</dbReference>
<evidence type="ECO:0000256" key="7">
    <source>
        <dbReference type="ARBA" id="ARBA00023136"/>
    </source>
</evidence>
<dbReference type="Proteomes" id="UP000384354">
    <property type="component" value="Unassembled WGS sequence"/>
</dbReference>
<keyword evidence="7" id="KW-0472">Membrane</keyword>
<dbReference type="CDD" id="cd03256">
    <property type="entry name" value="ABC_PhnC_transporter"/>
    <property type="match status" value="1"/>
</dbReference>
<dbReference type="SMART" id="SM00382">
    <property type="entry name" value="AAA"/>
    <property type="match status" value="1"/>
</dbReference>
<dbReference type="Pfam" id="PF00005">
    <property type="entry name" value="ABC_tran"/>
    <property type="match status" value="1"/>
</dbReference>
<keyword evidence="10" id="KW-0378">Hydrolase</keyword>
<keyword evidence="5 10" id="KW-0067">ATP-binding</keyword>
<dbReference type="NCBIfam" id="TIGR02315">
    <property type="entry name" value="ABC_phnC"/>
    <property type="match status" value="1"/>
</dbReference>
<sequence length="306" mass="33064">MDEAIRIERLTKTFGGGRRALDEVALTVMPGEMVALIGASGSGKSTLMRHMAGFVAADLQPGGIDILGRPIQRDGRIVREVRQIRRDIGFVFQQFNLVGRMPVMTNVLTGLLARVPLWRSLLFRFTPAERQAAMAALAEVGIADLAFQRASTLSGGQQQRAALARTLVQGAKIILADEPIASLDPESARKVMDMLARMNRDHKLTVVVSLHQVDVAMRYCVRTVALHQGRVVYDGPSAALTPDLLRRLYGVQASELLNDRVDPVDHVDHVEGADDSDAADASPRAAGPAPANAQAPFLTSMSLSLT</sequence>
<evidence type="ECO:0000313" key="10">
    <source>
        <dbReference type="EMBL" id="VVD69669.1"/>
    </source>
</evidence>
<dbReference type="GO" id="GO:0005524">
    <property type="term" value="F:ATP binding"/>
    <property type="evidence" value="ECO:0007669"/>
    <property type="project" value="UniProtKB-KW"/>
</dbReference>
<dbReference type="InterPro" id="IPR012693">
    <property type="entry name" value="ABC_transpr_PhnC"/>
</dbReference>
<dbReference type="EMBL" id="CABPSL010000001">
    <property type="protein sequence ID" value="VVD69669.1"/>
    <property type="molecule type" value="Genomic_DNA"/>
</dbReference>
<keyword evidence="1" id="KW-0813">Transport</keyword>
<dbReference type="GO" id="GO:0015416">
    <property type="term" value="F:ABC-type phosphonate transporter activity"/>
    <property type="evidence" value="ECO:0007669"/>
    <property type="project" value="InterPro"/>
</dbReference>